<dbReference type="HOGENOM" id="CLU_3271591_0_0_10"/>
<organism evidence="1 2">
    <name type="scientific">Kordia algicida OT-1</name>
    <dbReference type="NCBI Taxonomy" id="391587"/>
    <lineage>
        <taxon>Bacteria</taxon>
        <taxon>Pseudomonadati</taxon>
        <taxon>Bacteroidota</taxon>
        <taxon>Flavobacteriia</taxon>
        <taxon>Flavobacteriales</taxon>
        <taxon>Flavobacteriaceae</taxon>
        <taxon>Kordia</taxon>
    </lineage>
</organism>
<comment type="caution">
    <text evidence="1">The sequence shown here is derived from an EMBL/GenBank/DDBJ whole genome shotgun (WGS) entry which is preliminary data.</text>
</comment>
<name>A9DJL1_9FLAO</name>
<sequence length="41" mass="5055">MKSQIMIKIQVKSFMKTFAFEKFLQKQKKNSNAHYYKKLRN</sequence>
<evidence type="ECO:0000313" key="2">
    <source>
        <dbReference type="Proteomes" id="UP000002945"/>
    </source>
</evidence>
<gene>
    <name evidence="1" type="ORF">KAOT1_12957</name>
</gene>
<dbReference type="STRING" id="391587.KAOT1_12957"/>
<proteinExistence type="predicted"/>
<dbReference type="EMBL" id="ABIB01000001">
    <property type="protein sequence ID" value="EDP98127.1"/>
    <property type="molecule type" value="Genomic_DNA"/>
</dbReference>
<keyword evidence="2" id="KW-1185">Reference proteome</keyword>
<evidence type="ECO:0000313" key="1">
    <source>
        <dbReference type="EMBL" id="EDP98127.1"/>
    </source>
</evidence>
<protein>
    <submittedName>
        <fullName evidence="1">Uncharacterized protein</fullName>
    </submittedName>
</protein>
<reference evidence="1 2" key="1">
    <citation type="journal article" date="2011" name="J. Bacteriol.">
        <title>Genome sequence of the algicidal bacterium Kordia algicida OT-1.</title>
        <authorList>
            <person name="Lee H.S."/>
            <person name="Kang S.G."/>
            <person name="Kwon K.K."/>
            <person name="Lee J.H."/>
            <person name="Kim S.J."/>
        </authorList>
    </citation>
    <scope>NUCLEOTIDE SEQUENCE [LARGE SCALE GENOMIC DNA]</scope>
    <source>
        <strain evidence="1 2">OT-1</strain>
    </source>
</reference>
<accession>A9DJL1</accession>
<dbReference type="Proteomes" id="UP000002945">
    <property type="component" value="Unassembled WGS sequence"/>
</dbReference>
<dbReference type="AlphaFoldDB" id="A9DJL1"/>